<proteinExistence type="predicted"/>
<sequence length="50" mass="5351">VLMAQSVKIAIVLALMVENFVMVNVVLMAQSVKIAIVLALVVENLVTVNV</sequence>
<comment type="caution">
    <text evidence="1">The sequence shown here is derived from an EMBL/GenBank/DDBJ whole genome shotgun (WGS) entry which is preliminary data.</text>
</comment>
<keyword evidence="2" id="KW-1185">Reference proteome</keyword>
<dbReference type="EMBL" id="CAJVQC010055762">
    <property type="protein sequence ID" value="CAG8795723.1"/>
    <property type="molecule type" value="Genomic_DNA"/>
</dbReference>
<gene>
    <name evidence="1" type="ORF">RPERSI_LOCUS20020</name>
</gene>
<evidence type="ECO:0000313" key="1">
    <source>
        <dbReference type="EMBL" id="CAG8795723.1"/>
    </source>
</evidence>
<evidence type="ECO:0000313" key="2">
    <source>
        <dbReference type="Proteomes" id="UP000789920"/>
    </source>
</evidence>
<protein>
    <submittedName>
        <fullName evidence="1">1078_t:CDS:1</fullName>
    </submittedName>
</protein>
<organism evidence="1 2">
    <name type="scientific">Racocetra persica</name>
    <dbReference type="NCBI Taxonomy" id="160502"/>
    <lineage>
        <taxon>Eukaryota</taxon>
        <taxon>Fungi</taxon>
        <taxon>Fungi incertae sedis</taxon>
        <taxon>Mucoromycota</taxon>
        <taxon>Glomeromycotina</taxon>
        <taxon>Glomeromycetes</taxon>
        <taxon>Diversisporales</taxon>
        <taxon>Gigasporaceae</taxon>
        <taxon>Racocetra</taxon>
    </lineage>
</organism>
<feature type="non-terminal residue" evidence="1">
    <location>
        <position position="1"/>
    </location>
</feature>
<dbReference type="Proteomes" id="UP000789920">
    <property type="component" value="Unassembled WGS sequence"/>
</dbReference>
<reference evidence="1" key="1">
    <citation type="submission" date="2021-06" db="EMBL/GenBank/DDBJ databases">
        <authorList>
            <person name="Kallberg Y."/>
            <person name="Tangrot J."/>
            <person name="Rosling A."/>
        </authorList>
    </citation>
    <scope>NUCLEOTIDE SEQUENCE</scope>
    <source>
        <strain evidence="1">MA461A</strain>
    </source>
</reference>
<name>A0ACA9RJ87_9GLOM</name>
<accession>A0ACA9RJ87</accession>